<dbReference type="Gene3D" id="3.40.395.10">
    <property type="entry name" value="Adenoviral Proteinase, Chain A"/>
    <property type="match status" value="1"/>
</dbReference>
<dbReference type="InterPro" id="IPR038765">
    <property type="entry name" value="Papain-like_cys_pep_sf"/>
</dbReference>
<evidence type="ECO:0000313" key="7">
    <source>
        <dbReference type="EnsemblPlants" id="PNT71070"/>
    </source>
</evidence>
<dbReference type="PROSITE" id="PS50600">
    <property type="entry name" value="ULP_PROTEASE"/>
    <property type="match status" value="1"/>
</dbReference>
<dbReference type="SUPFAM" id="SSF54001">
    <property type="entry name" value="Cysteine proteinases"/>
    <property type="match status" value="1"/>
</dbReference>
<dbReference type="AlphaFoldDB" id="A0A2K2D9V7"/>
<reference evidence="6" key="2">
    <citation type="submission" date="2017-06" db="EMBL/GenBank/DDBJ databases">
        <title>WGS assembly of Brachypodium distachyon.</title>
        <authorList>
            <consortium name="The International Brachypodium Initiative"/>
            <person name="Lucas S."/>
            <person name="Harmon-Smith M."/>
            <person name="Lail K."/>
            <person name="Tice H."/>
            <person name="Grimwood J."/>
            <person name="Bruce D."/>
            <person name="Barry K."/>
            <person name="Shu S."/>
            <person name="Lindquist E."/>
            <person name="Wang M."/>
            <person name="Pitluck S."/>
            <person name="Vogel J.P."/>
            <person name="Garvin D.F."/>
            <person name="Mockler T.C."/>
            <person name="Schmutz J."/>
            <person name="Rokhsar D."/>
            <person name="Bevan M.W."/>
        </authorList>
    </citation>
    <scope>NUCLEOTIDE SEQUENCE</scope>
    <source>
        <strain evidence="6">Bd21</strain>
    </source>
</reference>
<accession>A0A2K2D9V7</accession>
<keyword evidence="2" id="KW-0645">Protease</keyword>
<keyword evidence="3" id="KW-0378">Hydrolase</keyword>
<dbReference type="RefSeq" id="XP_024314367.1">
    <property type="nucleotide sequence ID" value="XM_024458599.1"/>
</dbReference>
<feature type="domain" description="Ubiquitin-like protease family profile" evidence="5">
    <location>
        <begin position="1"/>
        <end position="179"/>
    </location>
</feature>
<dbReference type="RefSeq" id="XP_014753802.1">
    <property type="nucleotide sequence ID" value="XM_014898316.2"/>
</dbReference>
<evidence type="ECO:0000256" key="3">
    <source>
        <dbReference type="ARBA" id="ARBA00022801"/>
    </source>
</evidence>
<dbReference type="RefSeq" id="XP_014753803.1">
    <property type="nucleotide sequence ID" value="XM_014898317.2"/>
</dbReference>
<evidence type="ECO:0000313" key="8">
    <source>
        <dbReference type="Proteomes" id="UP000008810"/>
    </source>
</evidence>
<sequence>MAGRGCRKCLHIRYDLRTRKNMLTRVGRKIYLETSITSAMLKRDGGNNEDGTEIDVNPSKRKRQLIVKLILEYLDNDMVFLLVNIKDSHWYLANINAPKRVVQVLDSFGAIMNRNDLHKTLKGLSKYIKIVQETMPELTCNRWPDMDVTKWAVEEMLRHKTQTDSSSCGLFMLKYMEHFTGHELSEPVKQSDMSAFRHKMPFILFDTERNTNPRIFFECDQDPTPEITEPPVTTKGSSMGVVPGTSKITDPLVTTKKCTSGVFPGISEITTKQISDGLEPDMIIVVGIVRNLGWGEGYAHFNIDDCTGPGMLSFRRWVQNDADEKQAAAIKQATTARIIL</sequence>
<dbReference type="GeneID" id="104582639"/>
<dbReference type="EnsemblPlants" id="PNT71070">
    <property type="protein sequence ID" value="PNT71070"/>
    <property type="gene ID" value="BRADI_2g22571v3"/>
</dbReference>
<evidence type="ECO:0000256" key="2">
    <source>
        <dbReference type="ARBA" id="ARBA00022670"/>
    </source>
</evidence>
<keyword evidence="4" id="KW-0788">Thiol protease</keyword>
<organism evidence="6">
    <name type="scientific">Brachypodium distachyon</name>
    <name type="common">Purple false brome</name>
    <name type="synonym">Trachynia distachya</name>
    <dbReference type="NCBI Taxonomy" id="15368"/>
    <lineage>
        <taxon>Eukaryota</taxon>
        <taxon>Viridiplantae</taxon>
        <taxon>Streptophyta</taxon>
        <taxon>Embryophyta</taxon>
        <taxon>Tracheophyta</taxon>
        <taxon>Spermatophyta</taxon>
        <taxon>Magnoliopsida</taxon>
        <taxon>Liliopsida</taxon>
        <taxon>Poales</taxon>
        <taxon>Poaceae</taxon>
        <taxon>BOP clade</taxon>
        <taxon>Pooideae</taxon>
        <taxon>Stipodae</taxon>
        <taxon>Brachypodieae</taxon>
        <taxon>Brachypodium</taxon>
    </lineage>
</organism>
<dbReference type="EMBL" id="CM000881">
    <property type="protein sequence ID" value="PNT71070.1"/>
    <property type="molecule type" value="Genomic_DNA"/>
</dbReference>
<dbReference type="KEGG" id="bdi:104582639"/>
<dbReference type="GO" id="GO:0008234">
    <property type="term" value="F:cysteine-type peptidase activity"/>
    <property type="evidence" value="ECO:0007669"/>
    <property type="project" value="UniProtKB-KW"/>
</dbReference>
<dbReference type="GO" id="GO:0006508">
    <property type="term" value="P:proteolysis"/>
    <property type="evidence" value="ECO:0007669"/>
    <property type="project" value="UniProtKB-KW"/>
</dbReference>
<dbReference type="Pfam" id="PF02902">
    <property type="entry name" value="Peptidase_C48"/>
    <property type="match status" value="1"/>
</dbReference>
<proteinExistence type="inferred from homology"/>
<dbReference type="PANTHER" id="PTHR12606:SF155">
    <property type="entry name" value="OS04G0316900 PROTEIN"/>
    <property type="match status" value="1"/>
</dbReference>
<dbReference type="Proteomes" id="UP000008810">
    <property type="component" value="Chromosome 2"/>
</dbReference>
<dbReference type="RefSeq" id="XP_024314369.1">
    <property type="nucleotide sequence ID" value="XM_024458601.1"/>
</dbReference>
<name>A0A2K2D9V7_BRADI</name>
<keyword evidence="8" id="KW-1185">Reference proteome</keyword>
<evidence type="ECO:0000256" key="4">
    <source>
        <dbReference type="ARBA" id="ARBA00022807"/>
    </source>
</evidence>
<evidence type="ECO:0000313" key="6">
    <source>
        <dbReference type="EMBL" id="PNT71070.1"/>
    </source>
</evidence>
<dbReference type="PANTHER" id="PTHR12606">
    <property type="entry name" value="SENTRIN/SUMO-SPECIFIC PROTEASE"/>
    <property type="match status" value="1"/>
</dbReference>
<reference evidence="7" key="3">
    <citation type="submission" date="2018-08" db="UniProtKB">
        <authorList>
            <consortium name="EnsemblPlants"/>
        </authorList>
    </citation>
    <scope>IDENTIFICATION</scope>
    <source>
        <strain evidence="7">cv. Bd21</strain>
    </source>
</reference>
<reference evidence="6 7" key="1">
    <citation type="journal article" date="2010" name="Nature">
        <title>Genome sequencing and analysis of the model grass Brachypodium distachyon.</title>
        <authorList>
            <consortium name="International Brachypodium Initiative"/>
        </authorList>
    </citation>
    <scope>NUCLEOTIDE SEQUENCE [LARGE SCALE GENOMIC DNA]</scope>
    <source>
        <strain evidence="6">Bd21</strain>
        <strain evidence="7">cv. Bd21</strain>
    </source>
</reference>
<dbReference type="STRING" id="15368.A0A2K2D9V7"/>
<dbReference type="OrthoDB" id="693758at2759"/>
<gene>
    <name evidence="7" type="primary">LOC104582639</name>
    <name evidence="6" type="ORF">BRADI_2g22571v3</name>
</gene>
<dbReference type="Gramene" id="PNT71070">
    <property type="protein sequence ID" value="PNT71070"/>
    <property type="gene ID" value="BRADI_2g22571v3"/>
</dbReference>
<evidence type="ECO:0000256" key="1">
    <source>
        <dbReference type="ARBA" id="ARBA00005234"/>
    </source>
</evidence>
<dbReference type="RefSeq" id="XP_024314368.1">
    <property type="nucleotide sequence ID" value="XM_024458600.1"/>
</dbReference>
<comment type="similarity">
    <text evidence="1">Belongs to the peptidase C48 family.</text>
</comment>
<protein>
    <recommendedName>
        <fullName evidence="5">Ubiquitin-like protease family profile domain-containing protein</fullName>
    </recommendedName>
</protein>
<dbReference type="InterPro" id="IPR012340">
    <property type="entry name" value="NA-bd_OB-fold"/>
</dbReference>
<dbReference type="InterPro" id="IPR003653">
    <property type="entry name" value="Peptidase_C48_C"/>
</dbReference>
<dbReference type="Gene3D" id="2.40.50.140">
    <property type="entry name" value="Nucleic acid-binding proteins"/>
    <property type="match status" value="1"/>
</dbReference>
<evidence type="ECO:0000259" key="5">
    <source>
        <dbReference type="PROSITE" id="PS50600"/>
    </source>
</evidence>